<dbReference type="AlphaFoldDB" id="A0A811YVY5"/>
<comment type="caution">
    <text evidence="1">The sequence shown here is derived from an EMBL/GenBank/DDBJ whole genome shotgun (WGS) entry which is preliminary data.</text>
</comment>
<proteinExistence type="predicted"/>
<gene>
    <name evidence="1" type="ORF">NYPRO_LOCUS14489</name>
</gene>
<evidence type="ECO:0000313" key="2">
    <source>
        <dbReference type="Proteomes" id="UP000645828"/>
    </source>
</evidence>
<sequence>MLEYNQTLFRCATWRPRVGTQVYIDIMNG</sequence>
<name>A0A811YVY5_NYCPR</name>
<accession>A0A811YVY5</accession>
<dbReference type="EMBL" id="CAJHUB010000754">
    <property type="protein sequence ID" value="CAD7681697.1"/>
    <property type="molecule type" value="Genomic_DNA"/>
</dbReference>
<reference evidence="1" key="1">
    <citation type="submission" date="2020-12" db="EMBL/GenBank/DDBJ databases">
        <authorList>
            <consortium name="Molecular Ecology Group"/>
        </authorList>
    </citation>
    <scope>NUCLEOTIDE SEQUENCE</scope>
    <source>
        <strain evidence="1">TBG_1078</strain>
    </source>
</reference>
<organism evidence="1 2">
    <name type="scientific">Nyctereutes procyonoides</name>
    <name type="common">Raccoon dog</name>
    <name type="synonym">Canis procyonoides</name>
    <dbReference type="NCBI Taxonomy" id="34880"/>
    <lineage>
        <taxon>Eukaryota</taxon>
        <taxon>Metazoa</taxon>
        <taxon>Chordata</taxon>
        <taxon>Craniata</taxon>
        <taxon>Vertebrata</taxon>
        <taxon>Euteleostomi</taxon>
        <taxon>Mammalia</taxon>
        <taxon>Eutheria</taxon>
        <taxon>Laurasiatheria</taxon>
        <taxon>Carnivora</taxon>
        <taxon>Caniformia</taxon>
        <taxon>Canidae</taxon>
        <taxon>Nyctereutes</taxon>
    </lineage>
</organism>
<evidence type="ECO:0000313" key="1">
    <source>
        <dbReference type="EMBL" id="CAD7681697.1"/>
    </source>
</evidence>
<keyword evidence="2" id="KW-1185">Reference proteome</keyword>
<dbReference type="Proteomes" id="UP000645828">
    <property type="component" value="Unassembled WGS sequence"/>
</dbReference>
<protein>
    <submittedName>
        <fullName evidence="1">(raccoon dog) hypothetical protein</fullName>
    </submittedName>
</protein>